<dbReference type="OrthoDB" id="7817736at2"/>
<dbReference type="AlphaFoldDB" id="A0A140E4Y1"/>
<dbReference type="NCBIfam" id="TIGR03743">
    <property type="entry name" value="SXT_TraD"/>
    <property type="match status" value="1"/>
</dbReference>
<proteinExistence type="predicted"/>
<dbReference type="Proteomes" id="UP000030512">
    <property type="component" value="Chromosome"/>
</dbReference>
<dbReference type="EMBL" id="CP014476">
    <property type="protein sequence ID" value="AMK75455.1"/>
    <property type="molecule type" value="Genomic_DNA"/>
</dbReference>
<dbReference type="InterPro" id="IPR022458">
    <property type="entry name" value="Conjugative_coupling_TraG/TraD"/>
</dbReference>
<dbReference type="Pfam" id="PF12696">
    <property type="entry name" value="TraG-D_C"/>
    <property type="match status" value="1"/>
</dbReference>
<dbReference type="KEGG" id="mdn:JT25_020290"/>
<keyword evidence="4" id="KW-1185">Reference proteome</keyword>
<reference evidence="2 4" key="1">
    <citation type="journal article" date="2015" name="Environ. Microbiol.">
        <title>Methane oxidation coupled to nitrate reduction under hypoxia by the Gammaproteobacterium Methylomonas denitrificans, sp. nov. type strain FJG1.</title>
        <authorList>
            <person name="Kits K.D."/>
            <person name="Klotz M.G."/>
            <person name="Stein L.Y."/>
        </authorList>
    </citation>
    <scope>NUCLEOTIDE SEQUENCE [LARGE SCALE GENOMIC DNA]</scope>
    <source>
        <strain evidence="2 4">FJG1</strain>
    </source>
</reference>
<dbReference type="PANTHER" id="PTHR30121">
    <property type="entry name" value="UNCHARACTERIZED PROTEIN YJGR-RELATED"/>
    <property type="match status" value="1"/>
</dbReference>
<organism evidence="2 4">
    <name type="scientific">Methylomonas denitrificans</name>
    <dbReference type="NCBI Taxonomy" id="1538553"/>
    <lineage>
        <taxon>Bacteria</taxon>
        <taxon>Pseudomonadati</taxon>
        <taxon>Pseudomonadota</taxon>
        <taxon>Gammaproteobacteria</taxon>
        <taxon>Methylococcales</taxon>
        <taxon>Methylococcaceae</taxon>
        <taxon>Methylomonas</taxon>
    </lineage>
</organism>
<dbReference type="Gene3D" id="3.40.50.300">
    <property type="entry name" value="P-loop containing nucleotide triphosphate hydrolases"/>
    <property type="match status" value="2"/>
</dbReference>
<dbReference type="EMBL" id="CP014476">
    <property type="protein sequence ID" value="AMK78800.1"/>
    <property type="molecule type" value="Genomic_DNA"/>
</dbReference>
<dbReference type="InterPro" id="IPR051162">
    <property type="entry name" value="T4SS_component"/>
</dbReference>
<dbReference type="SUPFAM" id="SSF52540">
    <property type="entry name" value="P-loop containing nucleoside triphosphate hydrolases"/>
    <property type="match status" value="1"/>
</dbReference>
<protein>
    <submittedName>
        <fullName evidence="2">Conjugal transfer protein</fullName>
    </submittedName>
</protein>
<dbReference type="Pfam" id="PF12846">
    <property type="entry name" value="AAA_10"/>
    <property type="match status" value="1"/>
</dbReference>
<name>A0A140E4Y1_9GAMM</name>
<evidence type="ECO:0000313" key="3">
    <source>
        <dbReference type="EMBL" id="AMK78800.1"/>
    </source>
</evidence>
<dbReference type="InterPro" id="IPR027417">
    <property type="entry name" value="P-loop_NTPase"/>
</dbReference>
<evidence type="ECO:0000259" key="1">
    <source>
        <dbReference type="Pfam" id="PF12696"/>
    </source>
</evidence>
<dbReference type="CDD" id="cd01127">
    <property type="entry name" value="TrwB_TraG_TraD_VirD4"/>
    <property type="match status" value="2"/>
</dbReference>
<dbReference type="STRING" id="1538553.JT25_002940"/>
<feature type="domain" description="TraD/TraG TraM recognition site" evidence="1">
    <location>
        <begin position="451"/>
        <end position="563"/>
    </location>
</feature>
<accession>A0A140E4Y1</accession>
<reference evidence="2" key="2">
    <citation type="submission" date="2016-02" db="EMBL/GenBank/DDBJ databases">
        <authorList>
            <person name="Wen L."/>
            <person name="He K."/>
            <person name="Yang H."/>
        </authorList>
    </citation>
    <scope>NUCLEOTIDE SEQUENCE</scope>
    <source>
        <strain evidence="2">FJG1</strain>
    </source>
</reference>
<sequence>MKSDYDYQFPWRPIFEVYAISGWLGGAGLAYWTSRWSGLPREPFDWLITACGVMACWRLSPALSLWYRKRRLRQFRFQYLDAEKLVTMVKRDPESLWFGWGFDWVQKHAQLAYEILKRDVSTLIPSDHQRMGSAWIHGLEVSESDICQPLQHTAGHTLLVGTTGAGKTRAFDVLVTQAVLRGEAVIIIDPKGDKDLMTCAKRACALAKRPDRFVYFHPAFPEDSVRLDPLHNFNRPSEIASRISAISPSESSNDPFKAFGQKSLDNVIQGLMVIEERPTLVKLRRYLEGGPSTLVIQALERYFDNNLGHWRQEARPYLKNAKDIDTKALGLVRFYREVVQYQLPNLDLEGLLSLFEHDRAHFSKMVASLIPIMNMLTSGSLGPLLSPNPHDVDDLRPITNTGHIIEKAQVAYIGLDSLSDGMVGSAIGSILLADLAAVAGDRYNYGVSDRPVNVFVDEAAEVINDPFIQVLNKGRGAKIRLFIATQTFADFAARTGSQDKARQVLGNVNNLIALRIMDSETQQYITDNLPKTRLKYIMRTQGVATSATNPTVFSGNVGERLMEEEGDLFAPQLLGQLPDLHYIAKLSGGRIVKGRLPILRSALDRQQNRQGASS</sequence>
<gene>
    <name evidence="2" type="ORF">JT25_002940</name>
    <name evidence="3" type="ORF">JT25_020290</name>
</gene>
<dbReference type="PANTHER" id="PTHR30121:SF6">
    <property type="entry name" value="SLR6007 PROTEIN"/>
    <property type="match status" value="1"/>
</dbReference>
<dbReference type="KEGG" id="mdn:JT25_002940"/>
<dbReference type="InterPro" id="IPR032689">
    <property type="entry name" value="TraG-D_C"/>
</dbReference>
<evidence type="ECO:0000313" key="4">
    <source>
        <dbReference type="Proteomes" id="UP000030512"/>
    </source>
</evidence>
<evidence type="ECO:0000313" key="2">
    <source>
        <dbReference type="EMBL" id="AMK75455.1"/>
    </source>
</evidence>
<dbReference type="RefSeq" id="WP_036279328.1">
    <property type="nucleotide sequence ID" value="NZ_CP014476.1"/>
</dbReference>